<dbReference type="EMBL" id="JACGCM010000560">
    <property type="protein sequence ID" value="KAF6170852.1"/>
    <property type="molecule type" value="Genomic_DNA"/>
</dbReference>
<dbReference type="GO" id="GO:0005737">
    <property type="term" value="C:cytoplasm"/>
    <property type="evidence" value="ECO:0007669"/>
    <property type="project" value="TreeGrafter"/>
</dbReference>
<evidence type="ECO:0000313" key="5">
    <source>
        <dbReference type="Proteomes" id="UP000541444"/>
    </source>
</evidence>
<keyword evidence="1" id="KW-0540">Nuclease</keyword>
<proteinExistence type="predicted"/>
<dbReference type="Pfam" id="PF01612">
    <property type="entry name" value="DNA_pol_A_exo1"/>
    <property type="match status" value="1"/>
</dbReference>
<dbReference type="FunFam" id="3.30.420.10:FF:000054">
    <property type="entry name" value="Werner Syndrome-like exonuclease"/>
    <property type="match status" value="1"/>
</dbReference>
<dbReference type="Gene3D" id="3.30.420.10">
    <property type="entry name" value="Ribonuclease H-like superfamily/Ribonuclease H"/>
    <property type="match status" value="1"/>
</dbReference>
<protein>
    <recommendedName>
        <fullName evidence="3">3'-5' exonuclease domain-containing protein</fullName>
    </recommendedName>
</protein>
<dbReference type="GO" id="GO:0008408">
    <property type="term" value="F:3'-5' exonuclease activity"/>
    <property type="evidence" value="ECO:0007669"/>
    <property type="project" value="InterPro"/>
</dbReference>
<name>A0A7J7NV40_9MAGN</name>
<comment type="caution">
    <text evidence="4">The sequence shown here is derived from an EMBL/GenBank/DDBJ whole genome shotgun (WGS) entry which is preliminary data.</text>
</comment>
<dbReference type="PANTHER" id="PTHR13620">
    <property type="entry name" value="3-5 EXONUCLEASE"/>
    <property type="match status" value="1"/>
</dbReference>
<dbReference type="SUPFAM" id="SSF53098">
    <property type="entry name" value="Ribonuclease H-like"/>
    <property type="match status" value="1"/>
</dbReference>
<reference evidence="4 5" key="1">
    <citation type="journal article" date="2020" name="IScience">
        <title>Genome Sequencing of the Endangered Kingdonia uniflora (Circaeasteraceae, Ranunculales) Reveals Potential Mechanisms of Evolutionary Specialization.</title>
        <authorList>
            <person name="Sun Y."/>
            <person name="Deng T."/>
            <person name="Zhang A."/>
            <person name="Moore M.J."/>
            <person name="Landis J.B."/>
            <person name="Lin N."/>
            <person name="Zhang H."/>
            <person name="Zhang X."/>
            <person name="Huang J."/>
            <person name="Zhang X."/>
            <person name="Sun H."/>
            <person name="Wang H."/>
        </authorList>
    </citation>
    <scope>NUCLEOTIDE SEQUENCE [LARGE SCALE GENOMIC DNA]</scope>
    <source>
        <strain evidence="4">TB1705</strain>
        <tissue evidence="4">Leaf</tissue>
    </source>
</reference>
<dbReference type="GO" id="GO:0006139">
    <property type="term" value="P:nucleobase-containing compound metabolic process"/>
    <property type="evidence" value="ECO:0007669"/>
    <property type="project" value="InterPro"/>
</dbReference>
<keyword evidence="5" id="KW-1185">Reference proteome</keyword>
<dbReference type="GO" id="GO:0005634">
    <property type="term" value="C:nucleus"/>
    <property type="evidence" value="ECO:0007669"/>
    <property type="project" value="TreeGrafter"/>
</dbReference>
<gene>
    <name evidence="4" type="ORF">GIB67_015804</name>
</gene>
<evidence type="ECO:0000313" key="4">
    <source>
        <dbReference type="EMBL" id="KAF6170852.1"/>
    </source>
</evidence>
<dbReference type="SMART" id="SM00474">
    <property type="entry name" value="35EXOc"/>
    <property type="match status" value="1"/>
</dbReference>
<feature type="domain" description="3'-5' exonuclease" evidence="3">
    <location>
        <begin position="35"/>
        <end position="211"/>
    </location>
</feature>
<dbReference type="InterPro" id="IPR002562">
    <property type="entry name" value="3'-5'_exonuclease_dom"/>
</dbReference>
<organism evidence="4 5">
    <name type="scientific">Kingdonia uniflora</name>
    <dbReference type="NCBI Taxonomy" id="39325"/>
    <lineage>
        <taxon>Eukaryota</taxon>
        <taxon>Viridiplantae</taxon>
        <taxon>Streptophyta</taxon>
        <taxon>Embryophyta</taxon>
        <taxon>Tracheophyta</taxon>
        <taxon>Spermatophyta</taxon>
        <taxon>Magnoliopsida</taxon>
        <taxon>Ranunculales</taxon>
        <taxon>Circaeasteraceae</taxon>
        <taxon>Kingdonia</taxon>
    </lineage>
</organism>
<dbReference type="GO" id="GO:0003676">
    <property type="term" value="F:nucleic acid binding"/>
    <property type="evidence" value="ECO:0007669"/>
    <property type="project" value="InterPro"/>
</dbReference>
<evidence type="ECO:0000259" key="3">
    <source>
        <dbReference type="SMART" id="SM00474"/>
    </source>
</evidence>
<evidence type="ECO:0000256" key="2">
    <source>
        <dbReference type="ARBA" id="ARBA00022801"/>
    </source>
</evidence>
<dbReference type="OrthoDB" id="1920326at2759"/>
<dbReference type="PANTHER" id="PTHR13620:SF105">
    <property type="entry name" value="OS01G0737700 PROTEIN"/>
    <property type="match status" value="1"/>
</dbReference>
<evidence type="ECO:0000256" key="1">
    <source>
        <dbReference type="ARBA" id="ARBA00022722"/>
    </source>
</evidence>
<dbReference type="Proteomes" id="UP000541444">
    <property type="component" value="Unassembled WGS sequence"/>
</dbReference>
<dbReference type="CDD" id="cd06141">
    <property type="entry name" value="WRN_exo"/>
    <property type="match status" value="1"/>
</dbReference>
<dbReference type="InterPro" id="IPR012337">
    <property type="entry name" value="RNaseH-like_sf"/>
</dbReference>
<dbReference type="InterPro" id="IPR051132">
    <property type="entry name" value="3-5_Exonuclease_domain"/>
</dbReference>
<sequence length="213" mass="24086">MAISIIDLELSADTHQTYIVTLFNDDISTTLTHTPSIVDQYISETLTLHQSQPPNSPLIVGLDVEWRPSFNRQVEYPIAIIQLCVDHRCLIFQLVYTTHIPQSLIDFLGNPGFTFVGVGIEEDLEKLLLEYELRVKNKVDLRGLAAEKMGVKELKKAGLKGLAKEVLGIEVEKPKRVTMSRWDSEYLDYAQIQYACVDAFLSFEIGRRLISGS</sequence>
<dbReference type="InterPro" id="IPR036397">
    <property type="entry name" value="RNaseH_sf"/>
</dbReference>
<keyword evidence="2" id="KW-0378">Hydrolase</keyword>
<dbReference type="AlphaFoldDB" id="A0A7J7NV40"/>
<accession>A0A7J7NV40</accession>